<dbReference type="InterPro" id="IPR036101">
    <property type="entry name" value="CarD-like/TRCF_RID_sf"/>
</dbReference>
<dbReference type="PANTHER" id="PTHR38447:SF1">
    <property type="entry name" value="RNA POLYMERASE-BINDING TRANSCRIPTION FACTOR CARD"/>
    <property type="match status" value="1"/>
</dbReference>
<evidence type="ECO:0000259" key="1">
    <source>
        <dbReference type="Pfam" id="PF02559"/>
    </source>
</evidence>
<evidence type="ECO:0000313" key="2">
    <source>
        <dbReference type="EMBL" id="MBC8567382.1"/>
    </source>
</evidence>
<gene>
    <name evidence="2" type="ORF">H8692_01235</name>
</gene>
<dbReference type="InterPro" id="IPR003711">
    <property type="entry name" value="CarD-like/TRCF_RID"/>
</dbReference>
<dbReference type="Pfam" id="PF02559">
    <property type="entry name" value="CarD_TRCF_RID"/>
    <property type="match status" value="1"/>
</dbReference>
<feature type="domain" description="CarD-like/TRCF RNAP-interacting" evidence="1">
    <location>
        <begin position="6"/>
        <end position="65"/>
    </location>
</feature>
<sequence length="179" mass="20816">MDDSRFAKGEYVVYGTNGICFLEDIKIMKFAFDSEKSTYYILKPTSNDASTIYVPLNNEKLMGKLRPVMTREEIDSLLLGLKDKEIEWEKDRRFRSENFHEILINGVTQNLLLMIRCLYMKKRELLPLGKKLPTTDENTLKSAEKLVEEEFSFVLDIPKDDVSGYIRALIESSEKEVKN</sequence>
<dbReference type="RefSeq" id="WP_177270915.1">
    <property type="nucleotide sequence ID" value="NZ_JACRTA010000001.1"/>
</dbReference>
<organism evidence="2 3">
    <name type="scientific">Lentihominibacter hominis</name>
    <dbReference type="NCBI Taxonomy" id="2763645"/>
    <lineage>
        <taxon>Bacteria</taxon>
        <taxon>Bacillati</taxon>
        <taxon>Bacillota</taxon>
        <taxon>Clostridia</taxon>
        <taxon>Peptostreptococcales</taxon>
        <taxon>Anaerovoracaceae</taxon>
        <taxon>Lentihominibacter</taxon>
    </lineage>
</organism>
<dbReference type="InterPro" id="IPR052531">
    <property type="entry name" value="CarD-like_regulator"/>
</dbReference>
<proteinExistence type="predicted"/>
<comment type="caution">
    <text evidence="2">The sequence shown here is derived from an EMBL/GenBank/DDBJ whole genome shotgun (WGS) entry which is preliminary data.</text>
</comment>
<evidence type="ECO:0000313" key="3">
    <source>
        <dbReference type="Proteomes" id="UP000610862"/>
    </source>
</evidence>
<dbReference type="EMBL" id="JACRTA010000001">
    <property type="protein sequence ID" value="MBC8567382.1"/>
    <property type="molecule type" value="Genomic_DNA"/>
</dbReference>
<keyword evidence="3" id="KW-1185">Reference proteome</keyword>
<dbReference type="Gene3D" id="2.40.10.170">
    <property type="match status" value="1"/>
</dbReference>
<name>A0A926E4T9_9FIRM</name>
<dbReference type="Proteomes" id="UP000610862">
    <property type="component" value="Unassembled WGS sequence"/>
</dbReference>
<dbReference type="PANTHER" id="PTHR38447">
    <property type="entry name" value="TRANSCRIPTION FACTOR YDEB-RELATED"/>
    <property type="match status" value="1"/>
</dbReference>
<protein>
    <submittedName>
        <fullName evidence="2">CarD family transcriptional regulator</fullName>
    </submittedName>
</protein>
<reference evidence="2" key="1">
    <citation type="submission" date="2020-08" db="EMBL/GenBank/DDBJ databases">
        <title>Genome public.</title>
        <authorList>
            <person name="Liu C."/>
            <person name="Sun Q."/>
        </authorList>
    </citation>
    <scope>NUCLEOTIDE SEQUENCE</scope>
    <source>
        <strain evidence="2">NSJ-24</strain>
    </source>
</reference>
<dbReference type="AlphaFoldDB" id="A0A926E4T9"/>
<dbReference type="GO" id="GO:0009303">
    <property type="term" value="P:rRNA transcription"/>
    <property type="evidence" value="ECO:0007669"/>
    <property type="project" value="TreeGrafter"/>
</dbReference>
<accession>A0A926E4T9</accession>
<dbReference type="InterPro" id="IPR042215">
    <property type="entry name" value="CarD-like_C"/>
</dbReference>
<dbReference type="SUPFAM" id="SSF141259">
    <property type="entry name" value="CarD-like"/>
    <property type="match status" value="1"/>
</dbReference>
<dbReference type="Gene3D" id="1.20.58.1290">
    <property type="entry name" value="CarD-like, C-terminal domain"/>
    <property type="match status" value="1"/>
</dbReference>